<dbReference type="Gene3D" id="3.40.50.720">
    <property type="entry name" value="NAD(P)-binding Rossmann-like Domain"/>
    <property type="match status" value="1"/>
</dbReference>
<dbReference type="InterPro" id="IPR036291">
    <property type="entry name" value="NAD(P)-bd_dom_sf"/>
</dbReference>
<evidence type="ECO:0000313" key="2">
    <source>
        <dbReference type="EMBL" id="KEY64677.1"/>
    </source>
</evidence>
<dbReference type="AlphaFoldDB" id="A0A084AH98"/>
<dbReference type="PANTHER" id="PTHR43157">
    <property type="entry name" value="PHOSPHATIDYLINOSITOL-GLYCAN BIOSYNTHESIS CLASS F PROTEIN-RELATED"/>
    <property type="match status" value="1"/>
</dbReference>
<dbReference type="PRINTS" id="PR00081">
    <property type="entry name" value="GDHRDH"/>
</dbReference>
<reference evidence="2 3" key="1">
    <citation type="journal article" date="2014" name="BMC Genomics">
        <title>Comparative genome sequencing reveals chemotype-specific gene clusters in the toxigenic black mold Stachybotrys.</title>
        <authorList>
            <person name="Semeiks J."/>
            <person name="Borek D."/>
            <person name="Otwinowski Z."/>
            <person name="Grishin N.V."/>
        </authorList>
    </citation>
    <scope>NUCLEOTIDE SEQUENCE [LARGE SCALE GENOMIC DNA]</scope>
    <source>
        <strain evidence="3">CBS 109288 / IBT 7711</strain>
    </source>
</reference>
<name>A0A084AH98_STACB</name>
<accession>A0A084AH98</accession>
<protein>
    <recommendedName>
        <fullName evidence="4">NAD(P)-binding protein</fullName>
    </recommendedName>
</protein>
<sequence length="345" mass="38445">MDTSEFLRAQRENLPILLRKEHVEGKTFIITGSNHGIGREAARHVVRIGAARVILAVRSISKGEEAKRWIESTTGIKGVAQVWHLDTTDWQTVRAFADRSLAELDRIDGFVQNAAVTVGDHELNKEGYELSIAGNVIATLMLAFHLLPRMSETAKKYGGTPHLVFLTTGLAFTQPDAMELVDHEGGAFAALNRKGESSFKPSPKRYSVSNIFKVLLIREFTKLFPYAETGVVMNMLNPGYCNTGLARNGPLGFRIIFNIGGLLIGRSPEMGSRTILHAMQAGPESDGHFLSDCKIKDYIVTEWVTNEKGQAVQKRVWDDFLERVERIEPGLFQRVSSILPEDRRP</sequence>
<dbReference type="PANTHER" id="PTHR43157:SF31">
    <property type="entry name" value="PHOSPHATIDYLINOSITOL-GLYCAN BIOSYNTHESIS CLASS F PROTEIN"/>
    <property type="match status" value="1"/>
</dbReference>
<dbReference type="Proteomes" id="UP000028045">
    <property type="component" value="Unassembled WGS sequence"/>
</dbReference>
<evidence type="ECO:0000313" key="3">
    <source>
        <dbReference type="Proteomes" id="UP000028045"/>
    </source>
</evidence>
<gene>
    <name evidence="2" type="ORF">S7711_02877</name>
</gene>
<keyword evidence="1" id="KW-0560">Oxidoreductase</keyword>
<dbReference type="Pfam" id="PF00106">
    <property type="entry name" value="adh_short"/>
    <property type="match status" value="1"/>
</dbReference>
<evidence type="ECO:0000256" key="1">
    <source>
        <dbReference type="ARBA" id="ARBA00023002"/>
    </source>
</evidence>
<evidence type="ECO:0008006" key="4">
    <source>
        <dbReference type="Google" id="ProtNLM"/>
    </source>
</evidence>
<proteinExistence type="predicted"/>
<dbReference type="OrthoDB" id="542013at2759"/>
<dbReference type="HOGENOM" id="CLU_010194_44_4_1"/>
<dbReference type="InterPro" id="IPR002347">
    <property type="entry name" value="SDR_fam"/>
</dbReference>
<dbReference type="EMBL" id="KL648731">
    <property type="protein sequence ID" value="KEY64677.1"/>
    <property type="molecule type" value="Genomic_DNA"/>
</dbReference>
<dbReference type="SUPFAM" id="SSF51735">
    <property type="entry name" value="NAD(P)-binding Rossmann-fold domains"/>
    <property type="match status" value="1"/>
</dbReference>
<keyword evidence="3" id="KW-1185">Reference proteome</keyword>
<dbReference type="GO" id="GO:0016491">
    <property type="term" value="F:oxidoreductase activity"/>
    <property type="evidence" value="ECO:0007669"/>
    <property type="project" value="UniProtKB-KW"/>
</dbReference>
<organism evidence="2 3">
    <name type="scientific">Stachybotrys chartarum (strain CBS 109288 / IBT 7711)</name>
    <name type="common">Toxic black mold</name>
    <name type="synonym">Stilbospora chartarum</name>
    <dbReference type="NCBI Taxonomy" id="1280523"/>
    <lineage>
        <taxon>Eukaryota</taxon>
        <taxon>Fungi</taxon>
        <taxon>Dikarya</taxon>
        <taxon>Ascomycota</taxon>
        <taxon>Pezizomycotina</taxon>
        <taxon>Sordariomycetes</taxon>
        <taxon>Hypocreomycetidae</taxon>
        <taxon>Hypocreales</taxon>
        <taxon>Stachybotryaceae</taxon>
        <taxon>Stachybotrys</taxon>
    </lineage>
</organism>